<feature type="domain" description="Thioredoxin" evidence="2">
    <location>
        <begin position="52"/>
        <end position="212"/>
    </location>
</feature>
<reference evidence="3 4" key="1">
    <citation type="submission" date="2019-08" db="EMBL/GenBank/DDBJ databases">
        <title>Seonamhaeicola sediminis sp. nov., isolated from marine sediment.</title>
        <authorList>
            <person name="Cao W.R."/>
        </authorList>
    </citation>
    <scope>NUCLEOTIDE SEQUENCE [LARGE SCALE GENOMIC DNA]</scope>
    <source>
        <strain evidence="3 4">B011</strain>
    </source>
</reference>
<dbReference type="PROSITE" id="PS51352">
    <property type="entry name" value="THIOREDOXIN_2"/>
    <property type="match status" value="1"/>
</dbReference>
<dbReference type="InterPro" id="IPR000643">
    <property type="entry name" value="Iodothyronine_deiodinase"/>
</dbReference>
<dbReference type="InterPro" id="IPR013766">
    <property type="entry name" value="Thioredoxin_domain"/>
</dbReference>
<dbReference type="Proteomes" id="UP000323930">
    <property type="component" value="Unassembled WGS sequence"/>
</dbReference>
<dbReference type="GO" id="GO:0004800">
    <property type="term" value="F:thyroxine 5'-deiodinase activity"/>
    <property type="evidence" value="ECO:0007669"/>
    <property type="project" value="InterPro"/>
</dbReference>
<name>A0A5D0H8I5_9FLAO</name>
<accession>A0A5D0H8I5</accession>
<protein>
    <submittedName>
        <fullName evidence="3">Thioredoxin family protein</fullName>
    </submittedName>
</protein>
<proteinExistence type="predicted"/>
<dbReference type="Gene3D" id="3.40.30.10">
    <property type="entry name" value="Glutaredoxin"/>
    <property type="match status" value="1"/>
</dbReference>
<comment type="caution">
    <text evidence="3">The sequence shown here is derived from an EMBL/GenBank/DDBJ whole genome shotgun (WGS) entry which is preliminary data.</text>
</comment>
<dbReference type="OrthoDB" id="1134224at2"/>
<dbReference type="InterPro" id="IPR017937">
    <property type="entry name" value="Thioredoxin_CS"/>
</dbReference>
<dbReference type="PROSITE" id="PS51257">
    <property type="entry name" value="PROKAR_LIPOPROTEIN"/>
    <property type="match status" value="1"/>
</dbReference>
<evidence type="ECO:0000256" key="1">
    <source>
        <dbReference type="ARBA" id="ARBA00023284"/>
    </source>
</evidence>
<organism evidence="3 4">
    <name type="scientific">Seonamhaeicola marinus</name>
    <dbReference type="NCBI Taxonomy" id="1912246"/>
    <lineage>
        <taxon>Bacteria</taxon>
        <taxon>Pseudomonadati</taxon>
        <taxon>Bacteroidota</taxon>
        <taxon>Flavobacteriia</taxon>
        <taxon>Flavobacteriales</taxon>
        <taxon>Flavobacteriaceae</taxon>
    </lineage>
</organism>
<evidence type="ECO:0000313" key="3">
    <source>
        <dbReference type="EMBL" id="TYA65932.1"/>
    </source>
</evidence>
<keyword evidence="4" id="KW-1185">Reference proteome</keyword>
<dbReference type="SUPFAM" id="SSF52833">
    <property type="entry name" value="Thioredoxin-like"/>
    <property type="match status" value="1"/>
</dbReference>
<dbReference type="Pfam" id="PF00837">
    <property type="entry name" value="T4_deiodinase"/>
    <property type="match status" value="1"/>
</dbReference>
<dbReference type="PROSITE" id="PS00194">
    <property type="entry name" value="THIOREDOXIN_1"/>
    <property type="match status" value="1"/>
</dbReference>
<evidence type="ECO:0000259" key="2">
    <source>
        <dbReference type="PROSITE" id="PS51352"/>
    </source>
</evidence>
<keyword evidence="1" id="KW-0676">Redox-active center</keyword>
<gene>
    <name evidence="3" type="ORF">FUA24_23905</name>
</gene>
<dbReference type="AlphaFoldDB" id="A0A5D0H8I5"/>
<evidence type="ECO:0000313" key="4">
    <source>
        <dbReference type="Proteomes" id="UP000323930"/>
    </source>
</evidence>
<sequence>MKSIYFRKGLVFVMLIGFISCKIDQKNNKKLLSESAHIIKSYQDSISSSNSTDISRRYRDSVYRKIIDSYIGDHKFKDFANIVFNTSKLQKPLFIEVTSSTCPPCKSQIPALNKIVEKYKDSVDFVLLFGDNTQKVKQLSSMYNDEIELIPNRGSYKQPLNFSGFKHGMGYPSKYYIDVNKKIVHYSSGAMMPNGSIITRDSLGRIIKETLVTEKIADSMNFAKLEAEIQYLLTQNRFLPSQE</sequence>
<dbReference type="InterPro" id="IPR036249">
    <property type="entry name" value="Thioredoxin-like_sf"/>
</dbReference>
<dbReference type="EMBL" id="VSDQ01000852">
    <property type="protein sequence ID" value="TYA65932.1"/>
    <property type="molecule type" value="Genomic_DNA"/>
</dbReference>
<dbReference type="RefSeq" id="WP_148545843.1">
    <property type="nucleotide sequence ID" value="NZ_VSDQ01000852.1"/>
</dbReference>